<comment type="caution">
    <text evidence="1">The sequence shown here is derived from an EMBL/GenBank/DDBJ whole genome shotgun (WGS) entry which is preliminary data.</text>
</comment>
<protein>
    <submittedName>
        <fullName evidence="1">Uncharacterized protein</fullName>
    </submittedName>
</protein>
<reference evidence="1 2" key="1">
    <citation type="submission" date="2020-08" db="EMBL/GenBank/DDBJ databases">
        <title>Aphidius gifuensis genome sequencing and assembly.</title>
        <authorList>
            <person name="Du Z."/>
        </authorList>
    </citation>
    <scope>NUCLEOTIDE SEQUENCE [LARGE SCALE GENOMIC DNA]</scope>
    <source>
        <strain evidence="1">YNYX2018</strain>
        <tissue evidence="1">Adults</tissue>
    </source>
</reference>
<accession>A0A834Y259</accession>
<evidence type="ECO:0000313" key="2">
    <source>
        <dbReference type="Proteomes" id="UP000639338"/>
    </source>
</evidence>
<dbReference type="EMBL" id="JACMRX010000001">
    <property type="protein sequence ID" value="KAF7996338.1"/>
    <property type="molecule type" value="Genomic_DNA"/>
</dbReference>
<proteinExistence type="predicted"/>
<dbReference type="AlphaFoldDB" id="A0A834Y259"/>
<name>A0A834Y259_APHGI</name>
<sequence length="356" mass="40657">MSGILRNTLHLVGTAKYATNNSTKYIRSMTLMASHFHHSAPNYFNRRESDTRVELTSINFWRNVWAAGKILLPTFKDYDRIGTLSISNNYEISLKTNNGLRIITPKKKKNLILSPRFSTKINGKSVEYDIHKFSYSDKKKLFRLGKWNVTLGEDEVTFKLKDSDKTFILKHAVYFKAFIRPAKEQEDGWTLVSPKFDSQIMASSAKITSSTKQAGSLSREFPPPSIEEIDDEITNRPNSFGQVKLRFPMNVVLEGAHQEILLKDTNDTFIIYHEVWIRALTESSENFQIISPNKKKDKTSDIGILRMTLDSGDIKIANKPTKQMIIIRQEVDVAIDLDSEIPSISVRPHIKNVVSV</sequence>
<dbReference type="Proteomes" id="UP000639338">
    <property type="component" value="Unassembled WGS sequence"/>
</dbReference>
<keyword evidence="2" id="KW-1185">Reference proteome</keyword>
<evidence type="ECO:0000313" key="1">
    <source>
        <dbReference type="EMBL" id="KAF7996338.1"/>
    </source>
</evidence>
<organism evidence="1 2">
    <name type="scientific">Aphidius gifuensis</name>
    <name type="common">Parasitoid wasp</name>
    <dbReference type="NCBI Taxonomy" id="684658"/>
    <lineage>
        <taxon>Eukaryota</taxon>
        <taxon>Metazoa</taxon>
        <taxon>Ecdysozoa</taxon>
        <taxon>Arthropoda</taxon>
        <taxon>Hexapoda</taxon>
        <taxon>Insecta</taxon>
        <taxon>Pterygota</taxon>
        <taxon>Neoptera</taxon>
        <taxon>Endopterygota</taxon>
        <taxon>Hymenoptera</taxon>
        <taxon>Apocrita</taxon>
        <taxon>Ichneumonoidea</taxon>
        <taxon>Braconidae</taxon>
        <taxon>Aphidiinae</taxon>
        <taxon>Aphidius</taxon>
    </lineage>
</organism>
<gene>
    <name evidence="1" type="ORF">HCN44_001970</name>
</gene>